<name>A0A0L6U8L5_9BASI</name>
<protein>
    <recommendedName>
        <fullName evidence="3">SNF2 N-terminal domain-containing protein</fullName>
    </recommendedName>
</protein>
<accession>A0A0L6U8L5</accession>
<dbReference type="VEuPathDB" id="FungiDB:VP01_8962g1"/>
<evidence type="ECO:0000313" key="1">
    <source>
        <dbReference type="EMBL" id="KNZ44647.1"/>
    </source>
</evidence>
<dbReference type="Proteomes" id="UP000037035">
    <property type="component" value="Unassembled WGS sequence"/>
</dbReference>
<evidence type="ECO:0008006" key="3">
    <source>
        <dbReference type="Google" id="ProtNLM"/>
    </source>
</evidence>
<comment type="caution">
    <text evidence="1">The sequence shown here is derived from an EMBL/GenBank/DDBJ whole genome shotgun (WGS) entry which is preliminary data.</text>
</comment>
<dbReference type="EMBL" id="LAVV01014562">
    <property type="protein sequence ID" value="KNZ44647.1"/>
    <property type="molecule type" value="Genomic_DNA"/>
</dbReference>
<dbReference type="STRING" id="27349.A0A0L6U8L5"/>
<organism evidence="1 2">
    <name type="scientific">Puccinia sorghi</name>
    <dbReference type="NCBI Taxonomy" id="27349"/>
    <lineage>
        <taxon>Eukaryota</taxon>
        <taxon>Fungi</taxon>
        <taxon>Dikarya</taxon>
        <taxon>Basidiomycota</taxon>
        <taxon>Pucciniomycotina</taxon>
        <taxon>Pucciniomycetes</taxon>
        <taxon>Pucciniales</taxon>
        <taxon>Pucciniaceae</taxon>
        <taxon>Puccinia</taxon>
    </lineage>
</organism>
<sequence>MEIVCLQRTKQVILNLPKKVKKAIMASLGKHWEEYSKDLHEKFIHIFGRLCTAGQPWDPTKFFKQLTRIRQYCNHPMFVQEVIPTNAKWAWQDLGKLVHLVQHLKGLLNGEQRARRRCGKKNCLSR</sequence>
<keyword evidence="2" id="KW-1185">Reference proteome</keyword>
<gene>
    <name evidence="1" type="ORF">VP01_8962g1</name>
</gene>
<proteinExistence type="predicted"/>
<dbReference type="AlphaFoldDB" id="A0A0L6U8L5"/>
<reference evidence="1 2" key="1">
    <citation type="submission" date="2015-08" db="EMBL/GenBank/DDBJ databases">
        <title>Next Generation Sequencing and Analysis of the Genome of Puccinia sorghi L Schw, the Causal Agent of Maize Common Rust.</title>
        <authorList>
            <person name="Rochi L."/>
            <person name="Burguener G."/>
            <person name="Darino M."/>
            <person name="Turjanski A."/>
            <person name="Kreff E."/>
            <person name="Dieguez M.J."/>
            <person name="Sacco F."/>
        </authorList>
    </citation>
    <scope>NUCLEOTIDE SEQUENCE [LARGE SCALE GENOMIC DNA]</scope>
    <source>
        <strain evidence="1 2">RO10H11247</strain>
    </source>
</reference>
<dbReference type="OrthoDB" id="423559at2759"/>
<evidence type="ECO:0000313" key="2">
    <source>
        <dbReference type="Proteomes" id="UP000037035"/>
    </source>
</evidence>